<name>A0A917PVS7_9MICO</name>
<reference evidence="1" key="1">
    <citation type="journal article" date="2014" name="Int. J. Syst. Evol. Microbiol.">
        <title>Complete genome sequence of Corynebacterium casei LMG S-19264T (=DSM 44701T), isolated from a smear-ripened cheese.</title>
        <authorList>
            <consortium name="US DOE Joint Genome Institute (JGI-PGF)"/>
            <person name="Walter F."/>
            <person name="Albersmeier A."/>
            <person name="Kalinowski J."/>
            <person name="Ruckert C."/>
        </authorList>
    </citation>
    <scope>NUCLEOTIDE SEQUENCE</scope>
    <source>
        <strain evidence="1">CGMCC 1.8984</strain>
    </source>
</reference>
<gene>
    <name evidence="1" type="ORF">GCM10011372_35700</name>
</gene>
<dbReference type="Proteomes" id="UP000636956">
    <property type="component" value="Unassembled WGS sequence"/>
</dbReference>
<dbReference type="AlphaFoldDB" id="A0A917PVS7"/>
<comment type="caution">
    <text evidence="1">The sequence shown here is derived from an EMBL/GenBank/DDBJ whole genome shotgun (WGS) entry which is preliminary data.</text>
</comment>
<dbReference type="EMBL" id="BMMD01000041">
    <property type="protein sequence ID" value="GGJ94227.1"/>
    <property type="molecule type" value="Genomic_DNA"/>
</dbReference>
<accession>A0A917PVS7</accession>
<keyword evidence="2" id="KW-1185">Reference proteome</keyword>
<evidence type="ECO:0000313" key="2">
    <source>
        <dbReference type="Proteomes" id="UP000636956"/>
    </source>
</evidence>
<protein>
    <submittedName>
        <fullName evidence="1">Uncharacterized protein</fullName>
    </submittedName>
</protein>
<reference evidence="1" key="2">
    <citation type="submission" date="2020-09" db="EMBL/GenBank/DDBJ databases">
        <authorList>
            <person name="Sun Q."/>
            <person name="Zhou Y."/>
        </authorList>
    </citation>
    <scope>NUCLEOTIDE SEQUENCE</scope>
    <source>
        <strain evidence="1">CGMCC 1.8984</strain>
    </source>
</reference>
<organism evidence="1 2">
    <name type="scientific">Agromyces bauzanensis</name>
    <dbReference type="NCBI Taxonomy" id="1308924"/>
    <lineage>
        <taxon>Bacteria</taxon>
        <taxon>Bacillati</taxon>
        <taxon>Actinomycetota</taxon>
        <taxon>Actinomycetes</taxon>
        <taxon>Micrococcales</taxon>
        <taxon>Microbacteriaceae</taxon>
        <taxon>Agromyces</taxon>
    </lineage>
</organism>
<evidence type="ECO:0000313" key="1">
    <source>
        <dbReference type="EMBL" id="GGJ94227.1"/>
    </source>
</evidence>
<proteinExistence type="predicted"/>
<sequence>MATANQRDEVIKQRRRLTPALMLVSDAGVAEIPFVAFTSKKKGQQVPCRLVVRRVKRLNEHAKTGQDTLFDTWRYHAFITNSTLDTIDADIEHRQHAAVDYLDVGVMPMLCGSA</sequence>